<evidence type="ECO:0000313" key="6">
    <source>
        <dbReference type="Proteomes" id="UP000001933"/>
    </source>
</evidence>
<comment type="cofactor">
    <cofactor evidence="3">
        <name>Mn(2+)</name>
        <dbReference type="ChEBI" id="CHEBI:29035"/>
    </cofactor>
    <text evidence="3">Binds 2 manganese ions per subunit.</text>
</comment>
<gene>
    <name evidence="5" type="ORF">SYN_01147</name>
</gene>
<feature type="binding site" evidence="3">
    <location>
        <position position="158"/>
    </location>
    <ligand>
        <name>Mn(2+)</name>
        <dbReference type="ChEBI" id="CHEBI:29035"/>
        <label>1</label>
    </ligand>
</feature>
<dbReference type="KEGG" id="sat:SYN_01147"/>
<evidence type="ECO:0000256" key="3">
    <source>
        <dbReference type="PIRSR" id="PIRSR036979-1"/>
    </source>
</evidence>
<dbReference type="GO" id="GO:0046872">
    <property type="term" value="F:metal ion binding"/>
    <property type="evidence" value="ECO:0007669"/>
    <property type="project" value="UniProtKB-KW"/>
</dbReference>
<evidence type="ECO:0000256" key="4">
    <source>
        <dbReference type="PROSITE-ProRule" id="PRU00742"/>
    </source>
</evidence>
<dbReference type="InterPro" id="IPR006035">
    <property type="entry name" value="Ureohydrolase"/>
</dbReference>
<organism evidence="5 6">
    <name type="scientific">Syntrophus aciditrophicus (strain SB)</name>
    <dbReference type="NCBI Taxonomy" id="56780"/>
    <lineage>
        <taxon>Bacteria</taxon>
        <taxon>Pseudomonadati</taxon>
        <taxon>Thermodesulfobacteriota</taxon>
        <taxon>Syntrophia</taxon>
        <taxon>Syntrophales</taxon>
        <taxon>Syntrophaceae</taxon>
        <taxon>Syntrophus</taxon>
    </lineage>
</organism>
<comment type="similarity">
    <text evidence="4">Belongs to the arginase family.</text>
</comment>
<dbReference type="GO" id="GO:0008783">
    <property type="term" value="F:agmatinase activity"/>
    <property type="evidence" value="ECO:0007669"/>
    <property type="project" value="TreeGrafter"/>
</dbReference>
<dbReference type="InterPro" id="IPR023696">
    <property type="entry name" value="Ureohydrolase_dom_sf"/>
</dbReference>
<dbReference type="PANTHER" id="PTHR11358">
    <property type="entry name" value="ARGINASE/AGMATINASE"/>
    <property type="match status" value="1"/>
</dbReference>
<keyword evidence="2" id="KW-0378">Hydrolase</keyword>
<dbReference type="eggNOG" id="COG0010">
    <property type="taxonomic scope" value="Bacteria"/>
</dbReference>
<dbReference type="AlphaFoldDB" id="Q2LPR8"/>
<keyword evidence="6" id="KW-1185">Reference proteome</keyword>
<dbReference type="PIRSF" id="PIRSF036979">
    <property type="entry name" value="Arginase"/>
    <property type="match status" value="1"/>
</dbReference>
<dbReference type="SUPFAM" id="SSF52768">
    <property type="entry name" value="Arginase/deacetylase"/>
    <property type="match status" value="1"/>
</dbReference>
<proteinExistence type="inferred from homology"/>
<dbReference type="EMBL" id="CP000252">
    <property type="protein sequence ID" value="ABC76259.1"/>
    <property type="molecule type" value="Genomic_DNA"/>
</dbReference>
<name>Q2LPR8_SYNAS</name>
<dbReference type="STRING" id="56780.SYN_01147"/>
<evidence type="ECO:0000256" key="1">
    <source>
        <dbReference type="ARBA" id="ARBA00022723"/>
    </source>
</evidence>
<accession>Q2LPR8</accession>
<dbReference type="HOGENOM" id="CLU_039478_0_2_7"/>
<protein>
    <submittedName>
        <fullName evidence="5">Arginase</fullName>
    </submittedName>
</protein>
<dbReference type="GO" id="GO:0033389">
    <property type="term" value="P:putrescine biosynthetic process from arginine, via agmatine"/>
    <property type="evidence" value="ECO:0007669"/>
    <property type="project" value="TreeGrafter"/>
</dbReference>
<dbReference type="Proteomes" id="UP000001933">
    <property type="component" value="Chromosome"/>
</dbReference>
<evidence type="ECO:0000313" key="5">
    <source>
        <dbReference type="EMBL" id="ABC76259.1"/>
    </source>
</evidence>
<dbReference type="CDD" id="cd09990">
    <property type="entry name" value="Agmatinase-like"/>
    <property type="match status" value="1"/>
</dbReference>
<keyword evidence="1 3" id="KW-0479">Metal-binding</keyword>
<dbReference type="Pfam" id="PF00491">
    <property type="entry name" value="Arginase"/>
    <property type="match status" value="1"/>
</dbReference>
<keyword evidence="3" id="KW-0464">Manganese</keyword>
<sequence length="357" mass="38856">MANAGASVCWTVVADELNRIRGISMNRKNVPMVANRKGSLPRVYGDTPSFLGVDVVDINRLEKGRDVIFSGVPWEGTVTWGSFSGCELAPRAIRHSAARYGGFLPEYELDFFDYLTVADAGDVSVDPNSPEKTMNNIYSSMDRIYGKGSIPVTVGGDHSITPPIVDALGNNAKGPIGILHFDAHLDNAKVFGEDLFARCSPLHRIAQNEKVRTESIVHIGIRGPRNSPSQLEYAWQIGARVFNIREIRERGMTSVIDEALRIASNQTEHVYVTICSDCIDASFNPGGPADFNGLFPHELFSALYTIGRAGISGLDYVEVYPIQDPNSFSSHLASWAIIHALVGLASGKKKKSETATA</sequence>
<dbReference type="InParanoid" id="Q2LPR8"/>
<evidence type="ECO:0000256" key="2">
    <source>
        <dbReference type="ARBA" id="ARBA00022801"/>
    </source>
</evidence>
<feature type="binding site" evidence="3">
    <location>
        <position position="275"/>
    </location>
    <ligand>
        <name>Mn(2+)</name>
        <dbReference type="ChEBI" id="CHEBI:29035"/>
        <label>1</label>
    </ligand>
</feature>
<feature type="binding site" evidence="3">
    <location>
        <position position="182"/>
    </location>
    <ligand>
        <name>Mn(2+)</name>
        <dbReference type="ChEBI" id="CHEBI:29035"/>
        <label>1</label>
    </ligand>
</feature>
<feature type="binding site" evidence="3">
    <location>
        <position position="186"/>
    </location>
    <ligand>
        <name>Mn(2+)</name>
        <dbReference type="ChEBI" id="CHEBI:29035"/>
        <label>1</label>
    </ligand>
</feature>
<dbReference type="PROSITE" id="PS51409">
    <property type="entry name" value="ARGINASE_2"/>
    <property type="match status" value="1"/>
</dbReference>
<dbReference type="Gene3D" id="3.40.800.10">
    <property type="entry name" value="Ureohydrolase domain"/>
    <property type="match status" value="1"/>
</dbReference>
<feature type="binding site" evidence="3">
    <location>
        <position position="184"/>
    </location>
    <ligand>
        <name>Mn(2+)</name>
        <dbReference type="ChEBI" id="CHEBI:29035"/>
        <label>1</label>
    </ligand>
</feature>
<reference evidence="5 6" key="1">
    <citation type="journal article" date="2007" name="Proc. Natl. Acad. Sci. U.S.A.">
        <title>The genome of Syntrophus aciditrophicus: life at the thermodynamic limit of microbial growth.</title>
        <authorList>
            <person name="McInerney M.J."/>
            <person name="Rohlin L."/>
            <person name="Mouttaki H."/>
            <person name="Kim U."/>
            <person name="Krupp R.S."/>
            <person name="Rios-Hernandez L."/>
            <person name="Sieber J."/>
            <person name="Struchtemeyer C.G."/>
            <person name="Bhattacharyya A."/>
            <person name="Campbell J.W."/>
            <person name="Gunsalus R.P."/>
        </authorList>
    </citation>
    <scope>NUCLEOTIDE SEQUENCE [LARGE SCALE GENOMIC DNA]</scope>
    <source>
        <strain evidence="5 6">SB</strain>
    </source>
</reference>
<dbReference type="PANTHER" id="PTHR11358:SF26">
    <property type="entry name" value="GUANIDINO ACID HYDROLASE, MITOCHONDRIAL"/>
    <property type="match status" value="1"/>
</dbReference>
<feature type="binding site" evidence="3">
    <location>
        <position position="277"/>
    </location>
    <ligand>
        <name>Mn(2+)</name>
        <dbReference type="ChEBI" id="CHEBI:29035"/>
        <label>1</label>
    </ligand>
</feature>